<dbReference type="PANTHER" id="PTHR30153:SF2">
    <property type="entry name" value="REPLICATIVE DNA HELICASE"/>
    <property type="match status" value="1"/>
</dbReference>
<keyword evidence="9" id="KW-0413">Isomerase</keyword>
<evidence type="ECO:0000256" key="8">
    <source>
        <dbReference type="ARBA" id="ARBA00023125"/>
    </source>
</evidence>
<dbReference type="PANTHER" id="PTHR30153">
    <property type="entry name" value="REPLICATIVE DNA HELICASE DNAB"/>
    <property type="match status" value="1"/>
</dbReference>
<dbReference type="PROSITE" id="PS50162">
    <property type="entry name" value="RECA_2"/>
    <property type="match status" value="1"/>
</dbReference>
<dbReference type="Pfam" id="PF03796">
    <property type="entry name" value="DnaB_C"/>
    <property type="match status" value="1"/>
</dbReference>
<protein>
    <recommendedName>
        <fullName evidence="10">DNA 5'-3' helicase</fullName>
        <ecNumber evidence="10">5.6.2.3</ecNumber>
    </recommendedName>
</protein>
<evidence type="ECO:0000259" key="14">
    <source>
        <dbReference type="PROSITE" id="PS51199"/>
    </source>
</evidence>
<organism evidence="15 16">
    <name type="scientific">Romboutsia ilealis</name>
    <dbReference type="NCBI Taxonomy" id="1115758"/>
    <lineage>
        <taxon>Bacteria</taxon>
        <taxon>Bacillati</taxon>
        <taxon>Bacillota</taxon>
        <taxon>Clostridia</taxon>
        <taxon>Peptostreptococcales</taxon>
        <taxon>Peptostreptococcaceae</taxon>
        <taxon>Romboutsia</taxon>
    </lineage>
</organism>
<evidence type="ECO:0000256" key="4">
    <source>
        <dbReference type="ARBA" id="ARBA00022741"/>
    </source>
</evidence>
<dbReference type="GO" id="GO:0006269">
    <property type="term" value="P:DNA replication, synthesis of primer"/>
    <property type="evidence" value="ECO:0007669"/>
    <property type="project" value="UniProtKB-KW"/>
</dbReference>
<dbReference type="InterPro" id="IPR027417">
    <property type="entry name" value="P-loop_NTPase"/>
</dbReference>
<dbReference type="Gene3D" id="3.40.50.300">
    <property type="entry name" value="P-loop containing nucleotide triphosphate hydrolases"/>
    <property type="match status" value="1"/>
</dbReference>
<name>A0A1V1HZZ6_9FIRM</name>
<keyword evidence="4" id="KW-0547">Nucleotide-binding</keyword>
<keyword evidence="8" id="KW-0238">DNA-binding</keyword>
<dbReference type="Pfam" id="PF00772">
    <property type="entry name" value="DnaB"/>
    <property type="match status" value="1"/>
</dbReference>
<comment type="catalytic activity">
    <reaction evidence="11">
        <text>ATP + H2O = ADP + phosphate + H(+)</text>
        <dbReference type="Rhea" id="RHEA:13065"/>
        <dbReference type="ChEBI" id="CHEBI:15377"/>
        <dbReference type="ChEBI" id="CHEBI:15378"/>
        <dbReference type="ChEBI" id="CHEBI:30616"/>
        <dbReference type="ChEBI" id="CHEBI:43474"/>
        <dbReference type="ChEBI" id="CHEBI:456216"/>
        <dbReference type="EC" id="5.6.2.3"/>
    </reaction>
</comment>
<keyword evidence="12" id="KW-0175">Coiled coil</keyword>
<dbReference type="SUPFAM" id="SSF48024">
    <property type="entry name" value="N-terminal domain of DnaB helicase"/>
    <property type="match status" value="1"/>
</dbReference>
<dbReference type="GO" id="GO:0016787">
    <property type="term" value="F:hydrolase activity"/>
    <property type="evidence" value="ECO:0007669"/>
    <property type="project" value="UniProtKB-KW"/>
</dbReference>
<dbReference type="GO" id="GO:1990077">
    <property type="term" value="C:primosome complex"/>
    <property type="evidence" value="ECO:0007669"/>
    <property type="project" value="UniProtKB-KW"/>
</dbReference>
<proteinExistence type="inferred from homology"/>
<evidence type="ECO:0000256" key="12">
    <source>
        <dbReference type="SAM" id="Coils"/>
    </source>
</evidence>
<dbReference type="PROSITE" id="PS51199">
    <property type="entry name" value="SF4_HELICASE"/>
    <property type="match status" value="1"/>
</dbReference>
<keyword evidence="2" id="KW-0639">Primosome</keyword>
<dbReference type="InterPro" id="IPR007693">
    <property type="entry name" value="DNA_helicase_DnaB-like_N"/>
</dbReference>
<evidence type="ECO:0000256" key="10">
    <source>
        <dbReference type="ARBA" id="ARBA00044969"/>
    </source>
</evidence>
<dbReference type="GO" id="GO:0140664">
    <property type="term" value="F:ATP-dependent DNA damage sensor activity"/>
    <property type="evidence" value="ECO:0007669"/>
    <property type="project" value="InterPro"/>
</dbReference>
<evidence type="ECO:0000256" key="7">
    <source>
        <dbReference type="ARBA" id="ARBA00022840"/>
    </source>
</evidence>
<dbReference type="Gene3D" id="1.10.860.10">
    <property type="entry name" value="DNAb Helicase, Chain A"/>
    <property type="match status" value="1"/>
</dbReference>
<evidence type="ECO:0000256" key="11">
    <source>
        <dbReference type="ARBA" id="ARBA00048954"/>
    </source>
</evidence>
<evidence type="ECO:0000313" key="16">
    <source>
        <dbReference type="Proteomes" id="UP000245622"/>
    </source>
</evidence>
<evidence type="ECO:0000256" key="9">
    <source>
        <dbReference type="ARBA" id="ARBA00023235"/>
    </source>
</evidence>
<keyword evidence="3" id="KW-0235">DNA replication</keyword>
<dbReference type="EC" id="5.6.2.3" evidence="10"/>
<dbReference type="SUPFAM" id="SSF52540">
    <property type="entry name" value="P-loop containing nucleoside triphosphate hydrolases"/>
    <property type="match status" value="1"/>
</dbReference>
<dbReference type="GO" id="GO:0006281">
    <property type="term" value="P:DNA repair"/>
    <property type="evidence" value="ECO:0007669"/>
    <property type="project" value="InterPro"/>
</dbReference>
<dbReference type="AlphaFoldDB" id="A0A1V1HZZ6"/>
<dbReference type="Proteomes" id="UP000245622">
    <property type="component" value="Chromosome 1"/>
</dbReference>
<feature type="domain" description="RecA family profile 1" evidence="13">
    <location>
        <begin position="163"/>
        <end position="338"/>
    </location>
</feature>
<keyword evidence="16" id="KW-1185">Reference proteome</keyword>
<dbReference type="InterPro" id="IPR007694">
    <property type="entry name" value="DNA_helicase_DnaB-like_C"/>
</dbReference>
<reference evidence="15 16" key="1">
    <citation type="submission" date="2014-04" db="EMBL/GenBank/DDBJ databases">
        <authorList>
            <person name="Hornung B.V."/>
        </authorList>
    </citation>
    <scope>NUCLEOTIDE SEQUENCE [LARGE SCALE GENOMIC DNA]</scope>
    <source>
        <strain evidence="15 16">CRIB</strain>
    </source>
</reference>
<dbReference type="InterPro" id="IPR003593">
    <property type="entry name" value="AAA+_ATPase"/>
</dbReference>
<dbReference type="InterPro" id="IPR016136">
    <property type="entry name" value="DNA_helicase_N/primase_C"/>
</dbReference>
<feature type="domain" description="SF4 helicase" evidence="14">
    <location>
        <begin position="160"/>
        <end position="433"/>
    </location>
</feature>
<dbReference type="InterPro" id="IPR020588">
    <property type="entry name" value="RecA_ATP-bd"/>
</dbReference>
<evidence type="ECO:0000256" key="5">
    <source>
        <dbReference type="ARBA" id="ARBA00022801"/>
    </source>
</evidence>
<dbReference type="GeneID" id="82204975"/>
<evidence type="ECO:0000256" key="2">
    <source>
        <dbReference type="ARBA" id="ARBA00022515"/>
    </source>
</evidence>
<comment type="similarity">
    <text evidence="1">Belongs to the helicase family. DnaB subfamily.</text>
</comment>
<evidence type="ECO:0000313" key="15">
    <source>
        <dbReference type="EMBL" id="CED93546.1"/>
    </source>
</evidence>
<evidence type="ECO:0000256" key="3">
    <source>
        <dbReference type="ARBA" id="ARBA00022705"/>
    </source>
</evidence>
<keyword evidence="6 15" id="KW-0347">Helicase</keyword>
<dbReference type="InterPro" id="IPR036185">
    <property type="entry name" value="DNA_heli_DnaB-like_N_sf"/>
</dbReference>
<gene>
    <name evidence="15" type="ORF">CRIB_794</name>
</gene>
<evidence type="ECO:0000256" key="1">
    <source>
        <dbReference type="ARBA" id="ARBA00008428"/>
    </source>
</evidence>
<keyword evidence="7" id="KW-0067">ATP-binding</keyword>
<keyword evidence="5" id="KW-0378">Hydrolase</keyword>
<evidence type="ECO:0000256" key="6">
    <source>
        <dbReference type="ARBA" id="ARBA00022806"/>
    </source>
</evidence>
<dbReference type="EMBL" id="LN555523">
    <property type="protein sequence ID" value="CED93546.1"/>
    <property type="molecule type" value="Genomic_DNA"/>
</dbReference>
<dbReference type="GO" id="GO:0043139">
    <property type="term" value="F:5'-3' DNA helicase activity"/>
    <property type="evidence" value="ECO:0007669"/>
    <property type="project" value="UniProtKB-EC"/>
</dbReference>
<evidence type="ECO:0000259" key="13">
    <source>
        <dbReference type="PROSITE" id="PS50162"/>
    </source>
</evidence>
<dbReference type="GO" id="GO:0005524">
    <property type="term" value="F:ATP binding"/>
    <property type="evidence" value="ECO:0007669"/>
    <property type="project" value="UniProtKB-KW"/>
</dbReference>
<dbReference type="RefSeq" id="WP_180703251.1">
    <property type="nucleotide sequence ID" value="NZ_CAPSTF010000020.1"/>
</dbReference>
<feature type="coiled-coil region" evidence="12">
    <location>
        <begin position="300"/>
        <end position="327"/>
    </location>
</feature>
<dbReference type="GO" id="GO:0003677">
    <property type="term" value="F:DNA binding"/>
    <property type="evidence" value="ECO:0007669"/>
    <property type="project" value="UniProtKB-KW"/>
</dbReference>
<accession>A0A1V1HZZ6</accession>
<sequence length="433" mass="50164">MAPLEAINIENSILGSIILDNTLAYKLDELTKDMFSVSYNKEIFEIMKNLHKNNYTLDIPTIKTKLDERKVDVMISYISKLSSIGETYAIDTHINILKDKFKRKCIKLSCMNLITEILENKDIDSSLFKFENDIKNTIDQDIDDKDDMSSICERILDFLENDKETGLKFGVKLLDEVIGGLFKGELTTIAARSGVGKTALALQIMLNCANQGKKVLFISREMSNEQIVMRNISKKTGISAKSLKYKNLKEIDWKNIIDVMHEFSKDNLIYINDRISTIPQLKRRIRQVKPDLVIVDYLQLLTIEQNLQNREREVATLSRELKNITLDFHIPVIQLSQLNDEMKDLRPWGERPMRDSKAIFHDSNNVVYIHEPVLSDFEEAVINIKRDKKSILKAREEGIKIVDLIVAKCRDGETKFRHYCYNGPRLHFQHIDY</sequence>
<dbReference type="GO" id="GO:0005829">
    <property type="term" value="C:cytosol"/>
    <property type="evidence" value="ECO:0007669"/>
    <property type="project" value="TreeGrafter"/>
</dbReference>
<dbReference type="SMART" id="SM00382">
    <property type="entry name" value="AAA"/>
    <property type="match status" value="1"/>
</dbReference>
<dbReference type="KEGG" id="ril:CRIB_794"/>